<keyword evidence="4" id="KW-0802">TPR repeat</keyword>
<dbReference type="PANTHER" id="PTHR24422:SF19">
    <property type="entry name" value="CHEMOTAXIS PROTEIN METHYLTRANSFERASE"/>
    <property type="match status" value="1"/>
</dbReference>
<dbReference type="GO" id="GO:0032259">
    <property type="term" value="P:methylation"/>
    <property type="evidence" value="ECO:0007669"/>
    <property type="project" value="UniProtKB-KW"/>
</dbReference>
<keyword evidence="3" id="KW-0949">S-adenosyl-L-methionine</keyword>
<feature type="domain" description="CheR-type methyltransferase" evidence="6">
    <location>
        <begin position="7"/>
        <end position="239"/>
    </location>
</feature>
<dbReference type="InterPro" id="IPR000780">
    <property type="entry name" value="CheR_MeTrfase"/>
</dbReference>
<dbReference type="CDD" id="cd02440">
    <property type="entry name" value="AdoMet_MTases"/>
    <property type="match status" value="1"/>
</dbReference>
<feature type="compositionally biased region" description="Low complexity" evidence="5">
    <location>
        <begin position="304"/>
        <end position="332"/>
    </location>
</feature>
<evidence type="ECO:0000256" key="4">
    <source>
        <dbReference type="PROSITE-ProRule" id="PRU00339"/>
    </source>
</evidence>
<keyword evidence="2" id="KW-0808">Transferase</keyword>
<protein>
    <recommendedName>
        <fullName evidence="6">CheR-type methyltransferase domain-containing protein</fullName>
    </recommendedName>
</protein>
<dbReference type="SUPFAM" id="SSF48452">
    <property type="entry name" value="TPR-like"/>
    <property type="match status" value="1"/>
</dbReference>
<keyword evidence="8" id="KW-1185">Reference proteome</keyword>
<dbReference type="InterPro" id="IPR019734">
    <property type="entry name" value="TPR_rpt"/>
</dbReference>
<keyword evidence="1" id="KW-0489">Methyltransferase</keyword>
<dbReference type="AlphaFoldDB" id="A0A261SMS2"/>
<name>A0A261SMS2_9BORD</name>
<dbReference type="Gene3D" id="1.25.40.1040">
    <property type="match status" value="1"/>
</dbReference>
<reference evidence="8" key="1">
    <citation type="submission" date="2017-05" db="EMBL/GenBank/DDBJ databases">
        <title>Complete and WGS of Bordetella genogroups.</title>
        <authorList>
            <person name="Spilker T."/>
            <person name="Lipuma J."/>
        </authorList>
    </citation>
    <scope>NUCLEOTIDE SEQUENCE [LARGE SCALE GENOMIC DNA]</scope>
    <source>
        <strain evidence="8">AU16122</strain>
    </source>
</reference>
<accession>A0A261SMS2</accession>
<proteinExistence type="predicted"/>
<dbReference type="EMBL" id="NEVM01000001">
    <property type="protein sequence ID" value="OZI38706.1"/>
    <property type="molecule type" value="Genomic_DNA"/>
</dbReference>
<dbReference type="PROSITE" id="PS50005">
    <property type="entry name" value="TPR"/>
    <property type="match status" value="1"/>
</dbReference>
<feature type="repeat" description="TPR" evidence="4">
    <location>
        <begin position="383"/>
        <end position="416"/>
    </location>
</feature>
<evidence type="ECO:0000313" key="7">
    <source>
        <dbReference type="EMBL" id="OZI38706.1"/>
    </source>
</evidence>
<dbReference type="PANTHER" id="PTHR24422">
    <property type="entry name" value="CHEMOTAXIS PROTEIN METHYLTRANSFERASE"/>
    <property type="match status" value="1"/>
</dbReference>
<evidence type="ECO:0000256" key="1">
    <source>
        <dbReference type="ARBA" id="ARBA00022603"/>
    </source>
</evidence>
<comment type="caution">
    <text evidence="7">The sequence shown here is derived from an EMBL/GenBank/DDBJ whole genome shotgun (WGS) entry which is preliminary data.</text>
</comment>
<dbReference type="SMART" id="SM00028">
    <property type="entry name" value="TPR"/>
    <property type="match status" value="1"/>
</dbReference>
<sequence>MGLKAAFNDLLKQRIGLDAAAIGQAAIDRAVRQRAQACSGGDAAAYWRLLAGSREEQQQLIETVVVPETSFFRHGESMDTLAVLARRQLADGRRLRLLSLPCSSGEEAYTLAMALLDAGVDANRFSVTGVDVSARLIQHARHGVYGRNSFRGDALGFRARHFNDTEAGYSVLPRVRADVAFQTGNLLDPMLDLPPASFDFVFCRNLLIYFDEATQRAAVDVLVGLARPDGYLFVGPAEASLLTRMGLRQVEAAGAFAFHREAPAPARSQPSGRLAQHSRAGARTYRGNRAGAAFLPAARTETEAGASRPGAPRGAGMAGYRGHAAASPRPGAAADIPAAAPASAAAAATAESLAAVQALADSGRIAAALEAGARHLERHGASAPAYYLIGLLHDASGASAAAEAAYRKALYLEPEHHEALLHLASLAEARGDAAAAGQLRQRAARAGARHV</sequence>
<dbReference type="InterPro" id="IPR050903">
    <property type="entry name" value="Bact_Chemotaxis_MeTrfase"/>
</dbReference>
<evidence type="ECO:0000256" key="3">
    <source>
        <dbReference type="ARBA" id="ARBA00022691"/>
    </source>
</evidence>
<gene>
    <name evidence="7" type="ORF">CAL29_08780</name>
</gene>
<evidence type="ECO:0000256" key="2">
    <source>
        <dbReference type="ARBA" id="ARBA00022679"/>
    </source>
</evidence>
<dbReference type="InterPro" id="IPR022642">
    <property type="entry name" value="CheR_C"/>
</dbReference>
<organism evidence="7 8">
    <name type="scientific">Bordetella genomosp. 10</name>
    <dbReference type="NCBI Taxonomy" id="1416804"/>
    <lineage>
        <taxon>Bacteria</taxon>
        <taxon>Pseudomonadati</taxon>
        <taxon>Pseudomonadota</taxon>
        <taxon>Betaproteobacteria</taxon>
        <taxon>Burkholderiales</taxon>
        <taxon>Alcaligenaceae</taxon>
        <taxon>Bordetella</taxon>
    </lineage>
</organism>
<dbReference type="PRINTS" id="PR00996">
    <property type="entry name" value="CHERMTFRASE"/>
</dbReference>
<evidence type="ECO:0000313" key="8">
    <source>
        <dbReference type="Proteomes" id="UP000216020"/>
    </source>
</evidence>
<feature type="region of interest" description="Disordered" evidence="5">
    <location>
        <begin position="262"/>
        <end position="282"/>
    </location>
</feature>
<dbReference type="Proteomes" id="UP000216020">
    <property type="component" value="Unassembled WGS sequence"/>
</dbReference>
<dbReference type="InterPro" id="IPR029063">
    <property type="entry name" value="SAM-dependent_MTases_sf"/>
</dbReference>
<dbReference type="Gene3D" id="3.40.50.150">
    <property type="entry name" value="Vaccinia Virus protein VP39"/>
    <property type="match status" value="1"/>
</dbReference>
<evidence type="ECO:0000256" key="5">
    <source>
        <dbReference type="SAM" id="MobiDB-lite"/>
    </source>
</evidence>
<dbReference type="SUPFAM" id="SSF53335">
    <property type="entry name" value="S-adenosyl-L-methionine-dependent methyltransferases"/>
    <property type="match status" value="1"/>
</dbReference>
<dbReference type="GO" id="GO:0008757">
    <property type="term" value="F:S-adenosylmethionine-dependent methyltransferase activity"/>
    <property type="evidence" value="ECO:0007669"/>
    <property type="project" value="InterPro"/>
</dbReference>
<dbReference type="Pfam" id="PF01739">
    <property type="entry name" value="CheR"/>
    <property type="match status" value="1"/>
</dbReference>
<dbReference type="OrthoDB" id="9816309at2"/>
<feature type="region of interest" description="Disordered" evidence="5">
    <location>
        <begin position="296"/>
        <end position="332"/>
    </location>
</feature>
<dbReference type="InterPro" id="IPR011990">
    <property type="entry name" value="TPR-like_helical_dom_sf"/>
</dbReference>
<dbReference type="SMART" id="SM00138">
    <property type="entry name" value="MeTrc"/>
    <property type="match status" value="1"/>
</dbReference>
<dbReference type="PROSITE" id="PS50123">
    <property type="entry name" value="CHER"/>
    <property type="match status" value="1"/>
</dbReference>
<evidence type="ECO:0000259" key="6">
    <source>
        <dbReference type="PROSITE" id="PS50123"/>
    </source>
</evidence>